<sequence>MQFSQLDPWFSVSMITGPRHALLQIRIGRGEPVQPVWEQLPPVGSDARCCLDQAAITAQVLAAVDEANCRLVSRYTVTHIRCVQDDNGTPAMYGHMAAGLIDHVHGTGVPV</sequence>
<dbReference type="AlphaFoldDB" id="A0A1W6LAL7"/>
<keyword evidence="2" id="KW-1185">Reference proteome</keyword>
<accession>A0A1W6LAL7</accession>
<evidence type="ECO:0000313" key="1">
    <source>
        <dbReference type="EMBL" id="ARN21283.1"/>
    </source>
</evidence>
<reference evidence="1 2" key="1">
    <citation type="submission" date="2016-04" db="EMBL/GenBank/DDBJ databases">
        <title>Complete genome sequence of natural rubber-degrading, novel Gram-negative bacterium, Rhizobacter gummiphilus strain NS21.</title>
        <authorList>
            <person name="Tabata M."/>
            <person name="Kasai D."/>
            <person name="Fukuda M."/>
        </authorList>
    </citation>
    <scope>NUCLEOTIDE SEQUENCE [LARGE SCALE GENOMIC DNA]</scope>
    <source>
        <strain evidence="1 2">NS21</strain>
    </source>
</reference>
<dbReference type="Proteomes" id="UP000193427">
    <property type="component" value="Chromosome"/>
</dbReference>
<proteinExistence type="predicted"/>
<gene>
    <name evidence="1" type="ORF">A4W93_16015</name>
</gene>
<dbReference type="EMBL" id="CP015118">
    <property type="protein sequence ID" value="ARN21283.1"/>
    <property type="molecule type" value="Genomic_DNA"/>
</dbReference>
<name>A0A1W6LAL7_9BURK</name>
<dbReference type="RefSeq" id="WP_085751574.1">
    <property type="nucleotide sequence ID" value="NZ_BSPR01000004.1"/>
</dbReference>
<organism evidence="1 2">
    <name type="scientific">Piscinibacter gummiphilus</name>
    <dbReference type="NCBI Taxonomy" id="946333"/>
    <lineage>
        <taxon>Bacteria</taxon>
        <taxon>Pseudomonadati</taxon>
        <taxon>Pseudomonadota</taxon>
        <taxon>Betaproteobacteria</taxon>
        <taxon>Burkholderiales</taxon>
        <taxon>Sphaerotilaceae</taxon>
        <taxon>Piscinibacter</taxon>
    </lineage>
</organism>
<evidence type="ECO:0000313" key="2">
    <source>
        <dbReference type="Proteomes" id="UP000193427"/>
    </source>
</evidence>
<dbReference type="OrthoDB" id="8779116at2"/>
<dbReference type="KEGG" id="rgu:A4W93_16015"/>
<protein>
    <submittedName>
        <fullName evidence="1">Uncharacterized protein</fullName>
    </submittedName>
</protein>